<gene>
    <name evidence="1" type="ORF">BaRGS_00002126</name>
</gene>
<dbReference type="Proteomes" id="UP001519460">
    <property type="component" value="Unassembled WGS sequence"/>
</dbReference>
<evidence type="ECO:0000313" key="1">
    <source>
        <dbReference type="EMBL" id="KAK7506651.1"/>
    </source>
</evidence>
<reference evidence="1 2" key="1">
    <citation type="journal article" date="2023" name="Sci. Data">
        <title>Genome assembly of the Korean intertidal mud-creeper Batillaria attramentaria.</title>
        <authorList>
            <person name="Patra A.K."/>
            <person name="Ho P.T."/>
            <person name="Jun S."/>
            <person name="Lee S.J."/>
            <person name="Kim Y."/>
            <person name="Won Y.J."/>
        </authorList>
    </citation>
    <scope>NUCLEOTIDE SEQUENCE [LARGE SCALE GENOMIC DNA]</scope>
    <source>
        <strain evidence="1">Wonlab-2016</strain>
    </source>
</reference>
<sequence>MLAMSSGNRPRNGGKTSYVRGAGFGKGCMENLQGRFCPHVVVYQNAQNSVEDVMNVREVRAVRGGTLASPGSLETEKERVERPSVVETNPVLSPYQLSDARFARGLPGSSILTMTIDFARSDYVTPLVTAWR</sequence>
<protein>
    <submittedName>
        <fullName evidence="1">Uncharacterized protein</fullName>
    </submittedName>
</protein>
<name>A0ABD0M4D1_9CAEN</name>
<keyword evidence="2" id="KW-1185">Reference proteome</keyword>
<evidence type="ECO:0000313" key="2">
    <source>
        <dbReference type="Proteomes" id="UP001519460"/>
    </source>
</evidence>
<proteinExistence type="predicted"/>
<dbReference type="AlphaFoldDB" id="A0ABD0M4D1"/>
<accession>A0ABD0M4D1</accession>
<dbReference type="EMBL" id="JACVVK020000006">
    <property type="protein sequence ID" value="KAK7506651.1"/>
    <property type="molecule type" value="Genomic_DNA"/>
</dbReference>
<organism evidence="1 2">
    <name type="scientific">Batillaria attramentaria</name>
    <dbReference type="NCBI Taxonomy" id="370345"/>
    <lineage>
        <taxon>Eukaryota</taxon>
        <taxon>Metazoa</taxon>
        <taxon>Spiralia</taxon>
        <taxon>Lophotrochozoa</taxon>
        <taxon>Mollusca</taxon>
        <taxon>Gastropoda</taxon>
        <taxon>Caenogastropoda</taxon>
        <taxon>Sorbeoconcha</taxon>
        <taxon>Cerithioidea</taxon>
        <taxon>Batillariidae</taxon>
        <taxon>Batillaria</taxon>
    </lineage>
</organism>
<comment type="caution">
    <text evidence="1">The sequence shown here is derived from an EMBL/GenBank/DDBJ whole genome shotgun (WGS) entry which is preliminary data.</text>
</comment>